<dbReference type="PANTHER" id="PTHR13343:SF33">
    <property type="entry name" value="5'-PHOSPHATE OXIDASE PUTATIVE DOMAIN-CONTAINING PROTEIN-RELATED"/>
    <property type="match status" value="1"/>
</dbReference>
<dbReference type="GO" id="GO:0005737">
    <property type="term" value="C:cytoplasm"/>
    <property type="evidence" value="ECO:0007669"/>
    <property type="project" value="UniProtKB-ARBA"/>
</dbReference>
<dbReference type="OrthoDB" id="2138282at2759"/>
<dbReference type="Gene3D" id="2.30.110.10">
    <property type="entry name" value="Electron Transport, Fmn-binding Protein, Chain A"/>
    <property type="match status" value="1"/>
</dbReference>
<name>A0A8X7PAD9_BRACI</name>
<feature type="domain" description="CREG-like beta-barrel" evidence="1">
    <location>
        <begin position="135"/>
        <end position="279"/>
    </location>
</feature>
<dbReference type="InterPro" id="IPR055343">
    <property type="entry name" value="CREG_beta-barrel"/>
</dbReference>
<dbReference type="InterPro" id="IPR037119">
    <property type="entry name" value="Haem_oxidase_HugZ-like_sf"/>
</dbReference>
<dbReference type="Gene3D" id="3.20.180.10">
    <property type="entry name" value="PNP-oxidase-like"/>
    <property type="match status" value="1"/>
</dbReference>
<dbReference type="SUPFAM" id="SSF50475">
    <property type="entry name" value="FMN-binding split barrel"/>
    <property type="match status" value="1"/>
</dbReference>
<evidence type="ECO:0000313" key="2">
    <source>
        <dbReference type="EMBL" id="KAG2246893.1"/>
    </source>
</evidence>
<dbReference type="InterPro" id="IPR012349">
    <property type="entry name" value="Split_barrel_FMN-bd"/>
</dbReference>
<gene>
    <name evidence="2" type="ORF">Bca52824_086521</name>
</gene>
<evidence type="ECO:0000259" key="1">
    <source>
        <dbReference type="Pfam" id="PF13883"/>
    </source>
</evidence>
<dbReference type="Proteomes" id="UP000886595">
    <property type="component" value="Unassembled WGS sequence"/>
</dbReference>
<dbReference type="AlphaFoldDB" id="A0A8X7PAD9"/>
<dbReference type="PANTHER" id="PTHR13343">
    <property type="entry name" value="CREG1 PROTEIN"/>
    <property type="match status" value="1"/>
</dbReference>
<reference evidence="2 3" key="1">
    <citation type="submission" date="2020-02" db="EMBL/GenBank/DDBJ databases">
        <authorList>
            <person name="Ma Q."/>
            <person name="Huang Y."/>
            <person name="Song X."/>
            <person name="Pei D."/>
        </authorList>
    </citation>
    <scope>NUCLEOTIDE SEQUENCE [LARGE SCALE GENOMIC DNA]</scope>
    <source>
        <strain evidence="2">Sxm20200214</strain>
        <tissue evidence="2">Leaf</tissue>
    </source>
</reference>
<evidence type="ECO:0000313" key="3">
    <source>
        <dbReference type="Proteomes" id="UP000886595"/>
    </source>
</evidence>
<comment type="caution">
    <text evidence="2">The sequence shown here is derived from an EMBL/GenBank/DDBJ whole genome shotgun (WGS) entry which is preliminary data.</text>
</comment>
<dbReference type="Pfam" id="PF13883">
    <property type="entry name" value="CREG_beta-barrel"/>
    <property type="match status" value="1"/>
</dbReference>
<proteinExistence type="predicted"/>
<sequence length="376" mass="41224">MSMEALSTSSHISNLPQVKPLLKSSLPSSQSSCWLCNPRIPNLRISDGSSHVGLRTQALSHNDDAPSDEGDAAESSGPGLFPGDIFSLSQTSLALPHGCAGNSGGNRAGLYRTPISGGVQNATSAHALPPPALAVRNLLEQARFAHLCTVMSKMHHRREGYPFGSLVDFAPDRMGHPIFLFSPLAIHTRNLLAEPRCSLVVQIPGWSGLSNARVTLFGDVYPLSQDEQEWAHKQYSAKHHHGPSEQWGNFHYFRMHNISDIYFIGGFGTVAWVDVKEYKALQPDKIAVDGGEQNLKELNAIFSKPLRELLSTESEVDDAALISIDSKGIDVRVRQGAQFNIQRLAFEEGHGVETLEEAKAALWKVMEKVKLNYLQK</sequence>
<organism evidence="2 3">
    <name type="scientific">Brassica carinata</name>
    <name type="common">Ethiopian mustard</name>
    <name type="synonym">Abyssinian cabbage</name>
    <dbReference type="NCBI Taxonomy" id="52824"/>
    <lineage>
        <taxon>Eukaryota</taxon>
        <taxon>Viridiplantae</taxon>
        <taxon>Streptophyta</taxon>
        <taxon>Embryophyta</taxon>
        <taxon>Tracheophyta</taxon>
        <taxon>Spermatophyta</taxon>
        <taxon>Magnoliopsida</taxon>
        <taxon>eudicotyledons</taxon>
        <taxon>Gunneridae</taxon>
        <taxon>Pentapetalae</taxon>
        <taxon>rosids</taxon>
        <taxon>malvids</taxon>
        <taxon>Brassicales</taxon>
        <taxon>Brassicaceae</taxon>
        <taxon>Brassiceae</taxon>
        <taxon>Brassica</taxon>
    </lineage>
</organism>
<accession>A0A8X7PAD9</accession>
<dbReference type="EMBL" id="JAAMPC010000017">
    <property type="protein sequence ID" value="KAG2246893.1"/>
    <property type="molecule type" value="Genomic_DNA"/>
</dbReference>
<protein>
    <recommendedName>
        <fullName evidence="1">CREG-like beta-barrel domain-containing protein</fullName>
    </recommendedName>
</protein>
<keyword evidence="3" id="KW-1185">Reference proteome</keyword>